<dbReference type="RefSeq" id="WP_115123954.1">
    <property type="nucleotide sequence ID" value="NZ_QRAO01000003.1"/>
</dbReference>
<dbReference type="OrthoDB" id="9842502at2"/>
<feature type="region of interest" description="Disordered" evidence="1">
    <location>
        <begin position="396"/>
        <end position="422"/>
    </location>
</feature>
<dbReference type="Proteomes" id="UP000255317">
    <property type="component" value="Unassembled WGS sequence"/>
</dbReference>
<gene>
    <name evidence="3" type="ORF">C8D94_103372</name>
</gene>
<keyword evidence="2" id="KW-0812">Transmembrane</keyword>
<protein>
    <submittedName>
        <fullName evidence="3">Uncharacterized protein</fullName>
    </submittedName>
</protein>
<organism evidence="3 4">
    <name type="scientific">Marinirhabdus gelatinilytica</name>
    <dbReference type="NCBI Taxonomy" id="1703343"/>
    <lineage>
        <taxon>Bacteria</taxon>
        <taxon>Pseudomonadati</taxon>
        <taxon>Bacteroidota</taxon>
        <taxon>Flavobacteriia</taxon>
        <taxon>Flavobacteriales</taxon>
        <taxon>Flavobacteriaceae</taxon>
    </lineage>
</organism>
<sequence>MKTFVTLFFVLSVFQFSISQETTEVPQDSALEAAVEKIVENEYVRIPKKDFDSIIENRIANEVNDKFNFLIAILGGVFGVLSIFSLVQTNRSKNMLKEHIEAQMGAFKNETKMALEESVNSTIDSKMDQLNLKMENEDIKIKKELEEVRGEVELKLQSVEFKNEQTVNQVARAEEYITNIEIDDLEAKLKKNELVYGIEEQTTKLLEEIHQSEKHKKRLPLLLSHFVSYLYNRNKNESDTVLLSLIEKYEKSNELHYSTYVNGGLTAFNKYLRYGSARKERERALQYLDKSLDIQDTYGVALALKLQIFMIDLKRAIDEESRKKAIHNAKKVIVDIVTSASMAPSYETVYRFAKDYKMPQQREFIDALSTYFEPQLREMLDKANKHAAKLKAKPFQLSDFTPIPPEDSKGIPGATETKDSDT</sequence>
<keyword evidence="2" id="KW-1133">Transmembrane helix</keyword>
<accession>A0A370QAZ5</accession>
<evidence type="ECO:0000256" key="1">
    <source>
        <dbReference type="SAM" id="MobiDB-lite"/>
    </source>
</evidence>
<feature type="transmembrane region" description="Helical" evidence="2">
    <location>
        <begin position="67"/>
        <end position="87"/>
    </location>
</feature>
<keyword evidence="2" id="KW-0472">Membrane</keyword>
<keyword evidence="4" id="KW-1185">Reference proteome</keyword>
<dbReference type="EMBL" id="QRAO01000003">
    <property type="protein sequence ID" value="RDK85545.1"/>
    <property type="molecule type" value="Genomic_DNA"/>
</dbReference>
<dbReference type="AlphaFoldDB" id="A0A370QAZ5"/>
<name>A0A370QAZ5_9FLAO</name>
<proteinExistence type="predicted"/>
<comment type="caution">
    <text evidence="3">The sequence shown here is derived from an EMBL/GenBank/DDBJ whole genome shotgun (WGS) entry which is preliminary data.</text>
</comment>
<evidence type="ECO:0000256" key="2">
    <source>
        <dbReference type="SAM" id="Phobius"/>
    </source>
</evidence>
<reference evidence="3 4" key="1">
    <citation type="submission" date="2018-07" db="EMBL/GenBank/DDBJ databases">
        <title>Genomic Encyclopedia of Type Strains, Phase IV (KMG-IV): sequencing the most valuable type-strain genomes for metagenomic binning, comparative biology and taxonomic classification.</title>
        <authorList>
            <person name="Goeker M."/>
        </authorList>
    </citation>
    <scope>NUCLEOTIDE SEQUENCE [LARGE SCALE GENOMIC DNA]</scope>
    <source>
        <strain evidence="3 4">DSM 101478</strain>
    </source>
</reference>
<evidence type="ECO:0000313" key="4">
    <source>
        <dbReference type="Proteomes" id="UP000255317"/>
    </source>
</evidence>
<evidence type="ECO:0000313" key="3">
    <source>
        <dbReference type="EMBL" id="RDK85545.1"/>
    </source>
</evidence>